<accession>K3Z1I4</accession>
<organism evidence="2 3">
    <name type="scientific">Setaria italica</name>
    <name type="common">Foxtail millet</name>
    <name type="synonym">Panicum italicum</name>
    <dbReference type="NCBI Taxonomy" id="4555"/>
    <lineage>
        <taxon>Eukaryota</taxon>
        <taxon>Viridiplantae</taxon>
        <taxon>Streptophyta</taxon>
        <taxon>Embryophyta</taxon>
        <taxon>Tracheophyta</taxon>
        <taxon>Spermatophyta</taxon>
        <taxon>Magnoliopsida</taxon>
        <taxon>Liliopsida</taxon>
        <taxon>Poales</taxon>
        <taxon>Poaceae</taxon>
        <taxon>PACMAD clade</taxon>
        <taxon>Panicoideae</taxon>
        <taxon>Panicodae</taxon>
        <taxon>Paniceae</taxon>
        <taxon>Cenchrinae</taxon>
        <taxon>Setaria</taxon>
    </lineage>
</organism>
<feature type="compositionally biased region" description="Low complexity" evidence="1">
    <location>
        <begin position="1"/>
        <end position="16"/>
    </location>
</feature>
<dbReference type="HOGENOM" id="CLU_3385603_0_0_1"/>
<keyword evidence="3" id="KW-1185">Reference proteome</keyword>
<protein>
    <submittedName>
        <fullName evidence="2">Uncharacterized protein</fullName>
    </submittedName>
</protein>
<evidence type="ECO:0000256" key="1">
    <source>
        <dbReference type="SAM" id="MobiDB-lite"/>
    </source>
</evidence>
<proteinExistence type="predicted"/>
<reference evidence="2" key="2">
    <citation type="submission" date="2018-08" db="UniProtKB">
        <authorList>
            <consortium name="EnsemblPlants"/>
        </authorList>
    </citation>
    <scope>IDENTIFICATION</scope>
    <source>
        <strain evidence="2">Yugu1</strain>
    </source>
</reference>
<dbReference type="AlphaFoldDB" id="K3Z1I4"/>
<feature type="compositionally biased region" description="Polar residues" evidence="1">
    <location>
        <begin position="23"/>
        <end position="33"/>
    </location>
</feature>
<name>K3Z1I4_SETIT</name>
<dbReference type="EnsemblPlants" id="KQL31418">
    <property type="protein sequence ID" value="KQL31418"/>
    <property type="gene ID" value="SETIT_020402mg"/>
</dbReference>
<evidence type="ECO:0000313" key="2">
    <source>
        <dbReference type="EnsemblPlants" id="KQL31418"/>
    </source>
</evidence>
<sequence length="33" mass="3197">MATSGGAAAGNPASAAPKPPQLPTSTMGDHQIY</sequence>
<dbReference type="InParanoid" id="K3Z1I4"/>
<dbReference type="Proteomes" id="UP000004995">
    <property type="component" value="Unassembled WGS sequence"/>
</dbReference>
<evidence type="ECO:0000313" key="3">
    <source>
        <dbReference type="Proteomes" id="UP000004995"/>
    </source>
</evidence>
<dbReference type="EMBL" id="AGNK02000541">
    <property type="status" value="NOT_ANNOTATED_CDS"/>
    <property type="molecule type" value="Genomic_DNA"/>
</dbReference>
<dbReference type="Gramene" id="KQL31418">
    <property type="protein sequence ID" value="KQL31418"/>
    <property type="gene ID" value="SETIT_020402mg"/>
</dbReference>
<reference evidence="3" key="1">
    <citation type="journal article" date="2012" name="Nat. Biotechnol.">
        <title>Reference genome sequence of the model plant Setaria.</title>
        <authorList>
            <person name="Bennetzen J.L."/>
            <person name="Schmutz J."/>
            <person name="Wang H."/>
            <person name="Percifield R."/>
            <person name="Hawkins J."/>
            <person name="Pontaroli A.C."/>
            <person name="Estep M."/>
            <person name="Feng L."/>
            <person name="Vaughn J.N."/>
            <person name="Grimwood J."/>
            <person name="Jenkins J."/>
            <person name="Barry K."/>
            <person name="Lindquist E."/>
            <person name="Hellsten U."/>
            <person name="Deshpande S."/>
            <person name="Wang X."/>
            <person name="Wu X."/>
            <person name="Mitros T."/>
            <person name="Triplett J."/>
            <person name="Yang X."/>
            <person name="Ye C.Y."/>
            <person name="Mauro-Herrera M."/>
            <person name="Wang L."/>
            <person name="Li P."/>
            <person name="Sharma M."/>
            <person name="Sharma R."/>
            <person name="Ronald P.C."/>
            <person name="Panaud O."/>
            <person name="Kellogg E.A."/>
            <person name="Brutnell T.P."/>
            <person name="Doust A.N."/>
            <person name="Tuskan G.A."/>
            <person name="Rokhsar D."/>
            <person name="Devos K.M."/>
        </authorList>
    </citation>
    <scope>NUCLEOTIDE SEQUENCE [LARGE SCALE GENOMIC DNA]</scope>
    <source>
        <strain evidence="3">cv. Yugu1</strain>
    </source>
</reference>
<feature type="region of interest" description="Disordered" evidence="1">
    <location>
        <begin position="1"/>
        <end position="33"/>
    </location>
</feature>